<dbReference type="GO" id="GO:0003677">
    <property type="term" value="F:DNA binding"/>
    <property type="evidence" value="ECO:0007669"/>
    <property type="project" value="InterPro"/>
</dbReference>
<dbReference type="RefSeq" id="WP_066747521.1">
    <property type="nucleotide sequence ID" value="NZ_CAUFKJ010000031.1"/>
</dbReference>
<dbReference type="KEGG" id="cpor:BED41_13750"/>
<dbReference type="GeneID" id="83058910"/>
<organism evidence="1 2">
    <name type="scientific">Cloacibacillus porcorum</name>
    <dbReference type="NCBI Taxonomy" id="1197717"/>
    <lineage>
        <taxon>Bacteria</taxon>
        <taxon>Thermotogati</taxon>
        <taxon>Synergistota</taxon>
        <taxon>Synergistia</taxon>
        <taxon>Synergistales</taxon>
        <taxon>Synergistaceae</taxon>
        <taxon>Cloacibacillus</taxon>
    </lineage>
</organism>
<evidence type="ECO:0000313" key="2">
    <source>
        <dbReference type="Proteomes" id="UP000093044"/>
    </source>
</evidence>
<keyword evidence="2" id="KW-1185">Reference proteome</keyword>
<dbReference type="STRING" id="1197717.BED41_13750"/>
<dbReference type="AlphaFoldDB" id="A0A1B2I7Y3"/>
<accession>A0A1B2I7Y3</accession>
<name>A0A1B2I7Y3_9BACT</name>
<protein>
    <submittedName>
        <fullName evidence="1">Uncharacterized protein</fullName>
    </submittedName>
</protein>
<dbReference type="Proteomes" id="UP000093044">
    <property type="component" value="Chromosome"/>
</dbReference>
<dbReference type="SUPFAM" id="SSF47413">
    <property type="entry name" value="lambda repressor-like DNA-binding domains"/>
    <property type="match status" value="1"/>
</dbReference>
<dbReference type="EMBL" id="CP016757">
    <property type="protein sequence ID" value="ANZ46066.1"/>
    <property type="molecule type" value="Genomic_DNA"/>
</dbReference>
<dbReference type="OrthoDB" id="2738at2"/>
<sequence length="609" mass="68180">MEREGDTTTMLFNEKLSAVKELLKTTNVALARAAGIDASCVCRCVNGSYVPSKNSRILSCITNGIVKLADKKRTAALYGLCGGEAGRTLREALFAWFSAEDSGLKKERTVRKRSAPPLDKKTKRAESALLAAKLNFLMEQLEVSNAALARYVNVDASAISRYRAGKRSLSSHAEILPEFCRYFAFLSRSQRLPEPLAAELRFLQEDEESAAAKFLEWFRKDDASHLALTRGFLDGIAEAAEIPQAERRTPRGRAVEGKGLSVAEEMFLGGGSVERAFARFAESALDSEKGRTIYFYAADSGGLGGGFAGLWSSLASELIAAGNRIKVIHQLDFNVDGMFRAVEPWLPLYLSGQVEPFYLTKPHRSLMNEFVGVAEELSTIYFSNADNDSPKAAAFFTQNGDKAAVVKGRIAQLLASAKPLLEIYTRDNLEKLYGDLDRHLHADGDIVKVMPLLSLETMPEHLAEKIFDAHGITGNERALFDRYYRERRATFLSSLREVNVTEIYPRFSEEEAAAGKITMRRPWLSEGEHSLYSPAEYREHMEAMAALEREHANYRRVFLRDFPFKNMDIISKQGQAVYVIKNGAPMTAFSFLHSHMNYVLERYIERFTR</sequence>
<reference evidence="1" key="1">
    <citation type="submission" date="2016-08" db="EMBL/GenBank/DDBJ databases">
        <title>Complete genome of Cloacibacillus porcorum.</title>
        <authorList>
            <person name="Looft T."/>
            <person name="Bayles D.O."/>
            <person name="Alt D.P."/>
        </authorList>
    </citation>
    <scope>NUCLEOTIDE SEQUENCE [LARGE SCALE GENOMIC DNA]</scope>
    <source>
        <strain evidence="1">CL-84</strain>
    </source>
</reference>
<dbReference type="InterPro" id="IPR010982">
    <property type="entry name" value="Lambda_DNA-bd_dom_sf"/>
</dbReference>
<gene>
    <name evidence="1" type="ORF">BED41_13750</name>
</gene>
<evidence type="ECO:0000313" key="1">
    <source>
        <dbReference type="EMBL" id="ANZ46066.1"/>
    </source>
</evidence>
<proteinExistence type="predicted"/>